<dbReference type="Pfam" id="PF01387">
    <property type="entry name" value="Synuclein"/>
    <property type="match status" value="1"/>
</dbReference>
<dbReference type="GeneTree" id="ENSGT00950000183175"/>
<dbReference type="GO" id="GO:0048488">
    <property type="term" value="P:synaptic vesicle endocytosis"/>
    <property type="evidence" value="ECO:0007669"/>
    <property type="project" value="TreeGrafter"/>
</dbReference>
<dbReference type="PANTHER" id="PTHR13820:SF10">
    <property type="entry name" value="GAMMA-SYNUCLEIN"/>
    <property type="match status" value="1"/>
</dbReference>
<dbReference type="STRING" id="1676925.ENSPKIP00000031621"/>
<dbReference type="Ensembl" id="ENSPKIT00000012472.1">
    <property type="protein sequence ID" value="ENSPKIP00000031621.1"/>
    <property type="gene ID" value="ENSPKIG00000011985.1"/>
</dbReference>
<keyword evidence="5" id="KW-1185">Reference proteome</keyword>
<dbReference type="InterPro" id="IPR001058">
    <property type="entry name" value="Synuclein"/>
</dbReference>
<evidence type="ECO:0000256" key="2">
    <source>
        <dbReference type="RuleBase" id="RU361225"/>
    </source>
</evidence>
<dbReference type="SUPFAM" id="SSF118375">
    <property type="entry name" value="Synuclein"/>
    <property type="match status" value="1"/>
</dbReference>
<dbReference type="PANTHER" id="PTHR13820">
    <property type="entry name" value="SYNUCLEIN"/>
    <property type="match status" value="1"/>
</dbReference>
<evidence type="ECO:0000256" key="1">
    <source>
        <dbReference type="ARBA" id="ARBA00009147"/>
    </source>
</evidence>
<dbReference type="AlphaFoldDB" id="A0A3B3SNJ9"/>
<dbReference type="GO" id="GO:0043025">
    <property type="term" value="C:neuronal cell body"/>
    <property type="evidence" value="ECO:0007669"/>
    <property type="project" value="TreeGrafter"/>
</dbReference>
<protein>
    <submittedName>
        <fullName evidence="4">Synuclein, gamma b (breast cancer-specific protein 1)</fullName>
    </submittedName>
</protein>
<proteinExistence type="inferred from homology"/>
<evidence type="ECO:0000313" key="4">
    <source>
        <dbReference type="Ensembl" id="ENSPKIP00000031621.1"/>
    </source>
</evidence>
<feature type="region of interest" description="Disordered" evidence="3">
    <location>
        <begin position="94"/>
        <end position="187"/>
    </location>
</feature>
<dbReference type="GO" id="GO:0043679">
    <property type="term" value="C:axon terminus"/>
    <property type="evidence" value="ECO:0007669"/>
    <property type="project" value="TreeGrafter"/>
</dbReference>
<dbReference type="PRINTS" id="PR01211">
    <property type="entry name" value="SYNUCLEIN"/>
</dbReference>
<evidence type="ECO:0000256" key="3">
    <source>
        <dbReference type="SAM" id="MobiDB-lite"/>
    </source>
</evidence>
<reference evidence="4" key="2">
    <citation type="submission" date="2025-09" db="UniProtKB">
        <authorList>
            <consortium name="Ensembl"/>
        </authorList>
    </citation>
    <scope>IDENTIFICATION</scope>
</reference>
<sequence length="244" mass="25496">MDVLMKGFSTVKEGVVAAAEKTKAGVEEAAAKTKEGVLYVGSKTKEGVVSSVNSMTNWATEQAGIVGDTVAAGADDVSQKTMAEVENMVASTGLVNPSDFSQGGGAMEQGGEKGNVSQEEGAIEQRGDEGDFTQGEGAVEQGGDEGGEGAVEQGGDEVSRAEQSGGGGNPLTGHRKTPSRPWKSDSTDFRSLQQFPSVQLIGTVYIFTVKYNANANTHFAYRVTFLKETPSQSRGAMRYVGRHG</sequence>
<comment type="similarity">
    <text evidence="1 2">Belongs to the synuclein family.</text>
</comment>
<dbReference type="GO" id="GO:0050808">
    <property type="term" value="P:synapse organization"/>
    <property type="evidence" value="ECO:0007669"/>
    <property type="project" value="TreeGrafter"/>
</dbReference>
<accession>A0A3B3SNJ9</accession>
<reference evidence="4" key="1">
    <citation type="submission" date="2025-08" db="UniProtKB">
        <authorList>
            <consortium name="Ensembl"/>
        </authorList>
    </citation>
    <scope>IDENTIFICATION</scope>
</reference>
<evidence type="ECO:0000313" key="5">
    <source>
        <dbReference type="Proteomes" id="UP000261540"/>
    </source>
</evidence>
<dbReference type="Proteomes" id="UP000261540">
    <property type="component" value="Unplaced"/>
</dbReference>
<dbReference type="GO" id="GO:0005737">
    <property type="term" value="C:cytoplasm"/>
    <property type="evidence" value="ECO:0007669"/>
    <property type="project" value="TreeGrafter"/>
</dbReference>
<organism evidence="4 5">
    <name type="scientific">Paramormyrops kingsleyae</name>
    <dbReference type="NCBI Taxonomy" id="1676925"/>
    <lineage>
        <taxon>Eukaryota</taxon>
        <taxon>Metazoa</taxon>
        <taxon>Chordata</taxon>
        <taxon>Craniata</taxon>
        <taxon>Vertebrata</taxon>
        <taxon>Euteleostomi</taxon>
        <taxon>Actinopterygii</taxon>
        <taxon>Neopterygii</taxon>
        <taxon>Teleostei</taxon>
        <taxon>Osteoglossocephala</taxon>
        <taxon>Osteoglossomorpha</taxon>
        <taxon>Osteoglossiformes</taxon>
        <taxon>Mormyridae</taxon>
        <taxon>Paramormyrops</taxon>
    </lineage>
</organism>
<dbReference type="Gene3D" id="1.10.287.700">
    <property type="entry name" value="Helix hairpin bin"/>
    <property type="match status" value="1"/>
</dbReference>
<dbReference type="GO" id="GO:1903136">
    <property type="term" value="F:cuprous ion binding"/>
    <property type="evidence" value="ECO:0007669"/>
    <property type="project" value="TreeGrafter"/>
</dbReference>
<name>A0A3B3SNJ9_9TELE</name>
<dbReference type="GO" id="GO:0007268">
    <property type="term" value="P:chemical synaptic transmission"/>
    <property type="evidence" value="ECO:0007669"/>
    <property type="project" value="TreeGrafter"/>
</dbReference>